<name>A0A2K8P6F9_STRLA</name>
<organism evidence="4 5">
    <name type="scientific">Streptomyces lavendulae subsp. lavendulae</name>
    <dbReference type="NCBI Taxonomy" id="58340"/>
    <lineage>
        <taxon>Bacteria</taxon>
        <taxon>Bacillati</taxon>
        <taxon>Actinomycetota</taxon>
        <taxon>Actinomycetes</taxon>
        <taxon>Kitasatosporales</taxon>
        <taxon>Streptomycetaceae</taxon>
        <taxon>Streptomyces</taxon>
    </lineage>
</organism>
<evidence type="ECO:0000313" key="5">
    <source>
        <dbReference type="Proteomes" id="UP000231791"/>
    </source>
</evidence>
<protein>
    <submittedName>
        <fullName evidence="4">Putative HTH-type transcriptional regulator YxaF</fullName>
    </submittedName>
</protein>
<dbReference type="EMBL" id="CP024985">
    <property type="protein sequence ID" value="ATZ22334.1"/>
    <property type="molecule type" value="Genomic_DNA"/>
</dbReference>
<keyword evidence="2" id="KW-0238">DNA-binding</keyword>
<keyword evidence="1" id="KW-0805">Transcription regulation</keyword>
<evidence type="ECO:0000256" key="1">
    <source>
        <dbReference type="ARBA" id="ARBA00023015"/>
    </source>
</evidence>
<dbReference type="AlphaFoldDB" id="A0A2K8P6F9"/>
<dbReference type="GO" id="GO:0003677">
    <property type="term" value="F:DNA binding"/>
    <property type="evidence" value="ECO:0007669"/>
    <property type="project" value="UniProtKB-UniRule"/>
</dbReference>
<dbReference type="PANTHER" id="PTHR47506:SF3">
    <property type="entry name" value="HTH-TYPE TRANSCRIPTIONAL REGULATOR LMRA"/>
    <property type="match status" value="1"/>
</dbReference>
<dbReference type="InterPro" id="IPR001647">
    <property type="entry name" value="HTH_TetR"/>
</dbReference>
<dbReference type="PRINTS" id="PR00455">
    <property type="entry name" value="HTHTETR"/>
</dbReference>
<evidence type="ECO:0000256" key="2">
    <source>
        <dbReference type="ARBA" id="ARBA00023125"/>
    </source>
</evidence>
<keyword evidence="5" id="KW-1185">Reference proteome</keyword>
<dbReference type="InterPro" id="IPR036271">
    <property type="entry name" value="Tet_transcr_reg_TetR-rel_C_sf"/>
</dbReference>
<gene>
    <name evidence="4" type="primary">yxaF</name>
    <name evidence="4" type="ORF">SLAV_02050</name>
</gene>
<dbReference type="Proteomes" id="UP000231791">
    <property type="component" value="Chromosome"/>
</dbReference>
<evidence type="ECO:0000313" key="4">
    <source>
        <dbReference type="EMBL" id="ATZ22334.1"/>
    </source>
</evidence>
<dbReference type="Pfam" id="PF00440">
    <property type="entry name" value="TetR_N"/>
    <property type="match status" value="1"/>
</dbReference>
<dbReference type="Gene3D" id="1.10.357.10">
    <property type="entry name" value="Tetracycline Repressor, domain 2"/>
    <property type="match status" value="1"/>
</dbReference>
<dbReference type="GeneID" id="49381584"/>
<dbReference type="KEGG" id="slx:SLAV_02050"/>
<dbReference type="PROSITE" id="PS50977">
    <property type="entry name" value="HTH_TETR_2"/>
    <property type="match status" value="1"/>
</dbReference>
<sequence>MPSATTPRKAPERPSSPSPARERLLAAAGRVFYAEGIHATPVDRVIEEAGVTRATFYRHFPGKESLVLAYVERRDAEVRATAAEAAETIATPLDLLHALVAGVAAEICRPGFRGCLFLNAAAEYPDPGNPVRVAVAGHRAWLRELLADLLSRAGHPDPPAGAALLLMLRDGAMAAGYLESPESARVRLTEAVSTLIRADRPDGRGADEPSS</sequence>
<dbReference type="RefSeq" id="WP_051840392.1">
    <property type="nucleotide sequence ID" value="NZ_CP024985.1"/>
</dbReference>
<dbReference type="OrthoDB" id="4214267at2"/>
<keyword evidence="3" id="KW-0804">Transcription</keyword>
<evidence type="ECO:0000256" key="3">
    <source>
        <dbReference type="ARBA" id="ARBA00023163"/>
    </source>
</evidence>
<dbReference type="SUPFAM" id="SSF48498">
    <property type="entry name" value="Tetracyclin repressor-like, C-terminal domain"/>
    <property type="match status" value="1"/>
</dbReference>
<dbReference type="SUPFAM" id="SSF46689">
    <property type="entry name" value="Homeodomain-like"/>
    <property type="match status" value="1"/>
</dbReference>
<accession>A0A2K8P6F9</accession>
<dbReference type="InterPro" id="IPR009057">
    <property type="entry name" value="Homeodomain-like_sf"/>
</dbReference>
<dbReference type="PANTHER" id="PTHR47506">
    <property type="entry name" value="TRANSCRIPTIONAL REGULATORY PROTEIN"/>
    <property type="match status" value="1"/>
</dbReference>
<proteinExistence type="predicted"/>
<dbReference type="Pfam" id="PF16925">
    <property type="entry name" value="TetR_C_13"/>
    <property type="match status" value="1"/>
</dbReference>
<dbReference type="InterPro" id="IPR011075">
    <property type="entry name" value="TetR_C"/>
</dbReference>
<reference evidence="4 5" key="1">
    <citation type="submission" date="2017-11" db="EMBL/GenBank/DDBJ databases">
        <title>Complete genome sequence of Streptomyces lavendulae subsp. lavendulae CCM 3239 (formerly 'Streptomyces aureofaciens CCM 3239'), the producer of the angucycline-type antibiotic auricin.</title>
        <authorList>
            <person name="Busche T."/>
            <person name="Novakova R."/>
            <person name="Al'Dilaimi A."/>
            <person name="Homerova D."/>
            <person name="Feckova L."/>
            <person name="Rezuchova B."/>
            <person name="Mingyar E."/>
            <person name="Csolleiova D."/>
            <person name="Bekeova C."/>
            <person name="Winkler A."/>
            <person name="Sevcikova B."/>
            <person name="Kalinowski J."/>
            <person name="Kormanec J."/>
            <person name="Ruckert C."/>
        </authorList>
    </citation>
    <scope>NUCLEOTIDE SEQUENCE [LARGE SCALE GENOMIC DNA]</scope>
    <source>
        <strain evidence="4 5">CCM 3239</strain>
    </source>
</reference>